<feature type="non-terminal residue" evidence="2">
    <location>
        <position position="1"/>
    </location>
</feature>
<name>A0A0G4EZY1_9ALVE</name>
<gene>
    <name evidence="2" type="ORF">Cvel_14293</name>
</gene>
<accession>A0A0G4EZY1</accession>
<feature type="region of interest" description="Disordered" evidence="1">
    <location>
        <begin position="113"/>
        <end position="138"/>
    </location>
</feature>
<reference evidence="2" key="1">
    <citation type="submission" date="2014-11" db="EMBL/GenBank/DDBJ databases">
        <authorList>
            <person name="Otto D Thomas"/>
            <person name="Naeem Raeece"/>
        </authorList>
    </citation>
    <scope>NUCLEOTIDE SEQUENCE</scope>
</reference>
<evidence type="ECO:0000313" key="2">
    <source>
        <dbReference type="EMBL" id="CEM04394.1"/>
    </source>
</evidence>
<dbReference type="VEuPathDB" id="CryptoDB:Cvel_14293"/>
<dbReference type="AlphaFoldDB" id="A0A0G4EZY1"/>
<evidence type="ECO:0000256" key="1">
    <source>
        <dbReference type="SAM" id="MobiDB-lite"/>
    </source>
</evidence>
<dbReference type="EMBL" id="CDMZ01000010">
    <property type="protein sequence ID" value="CEM04394.1"/>
    <property type="molecule type" value="Genomic_DNA"/>
</dbReference>
<proteinExistence type="predicted"/>
<protein>
    <submittedName>
        <fullName evidence="2">Uncharacterized protein</fullName>
    </submittedName>
</protein>
<organism evidence="2">
    <name type="scientific">Chromera velia CCMP2878</name>
    <dbReference type="NCBI Taxonomy" id="1169474"/>
    <lineage>
        <taxon>Eukaryota</taxon>
        <taxon>Sar</taxon>
        <taxon>Alveolata</taxon>
        <taxon>Colpodellida</taxon>
        <taxon>Chromeraceae</taxon>
        <taxon>Chromera</taxon>
    </lineage>
</organism>
<sequence length="138" mass="15040">WDDAALVAENPDLATEGSGLAIGIAVLSCEEDTVTWLKTYLPRVRTGFSYAAYNSGGPLPRRVYDSFDQLKSGLSARNGYFAVIPLTGTSASNVVTGSQEGVAMKEEIFEKEKNGEALQTEEIHRQERPHERGRGATF</sequence>